<feature type="chain" id="PRO_5032690732" evidence="1">
    <location>
        <begin position="25"/>
        <end position="137"/>
    </location>
</feature>
<keyword evidence="3" id="KW-1185">Reference proteome</keyword>
<sequence>MKKFISFLFVLCVLMMSFSTTAFAATKSQVTYPTVKNTILVGQGYTTDGVKYEVYEIKNNSSTVTPNTVVTLNVTRWVRYYDIPVGFVAPSSIYWEEDTGCGYKVTGTLYWDGFTAHFNGIDHYIELPYMGKLVGNI</sequence>
<evidence type="ECO:0000313" key="3">
    <source>
        <dbReference type="Proteomes" id="UP000574276"/>
    </source>
</evidence>
<dbReference type="AlphaFoldDB" id="A0A839K240"/>
<name>A0A839K240_9FIRM</name>
<feature type="signal peptide" evidence="1">
    <location>
        <begin position="1"/>
        <end position="24"/>
    </location>
</feature>
<keyword evidence="1" id="KW-0732">Signal</keyword>
<gene>
    <name evidence="2" type="ORF">H0486_13970</name>
</gene>
<dbReference type="EMBL" id="JACEGA010000001">
    <property type="protein sequence ID" value="MBB2183983.1"/>
    <property type="molecule type" value="Genomic_DNA"/>
</dbReference>
<accession>A0A839K240</accession>
<protein>
    <submittedName>
        <fullName evidence="2">Uncharacterized protein</fullName>
    </submittedName>
</protein>
<proteinExistence type="predicted"/>
<evidence type="ECO:0000256" key="1">
    <source>
        <dbReference type="SAM" id="SignalP"/>
    </source>
</evidence>
<evidence type="ECO:0000313" key="2">
    <source>
        <dbReference type="EMBL" id="MBB2183983.1"/>
    </source>
</evidence>
<reference evidence="2 3" key="1">
    <citation type="submission" date="2020-07" db="EMBL/GenBank/DDBJ databases">
        <title>Characterization and genome sequencing of isolate MD1, a novel member within the family Lachnospiraceae.</title>
        <authorList>
            <person name="Rettenmaier R."/>
            <person name="Di Bello L."/>
            <person name="Zinser C."/>
            <person name="Scheitz K."/>
            <person name="Liebl W."/>
            <person name="Zverlov V."/>
        </authorList>
    </citation>
    <scope>NUCLEOTIDE SEQUENCE [LARGE SCALE GENOMIC DNA]</scope>
    <source>
        <strain evidence="2 3">MD1</strain>
    </source>
</reference>
<dbReference type="RefSeq" id="WP_228353592.1">
    <property type="nucleotide sequence ID" value="NZ_JACEGA010000001.1"/>
</dbReference>
<organism evidence="2 3">
    <name type="scientific">Variimorphobacter saccharofermentans</name>
    <dbReference type="NCBI Taxonomy" id="2755051"/>
    <lineage>
        <taxon>Bacteria</taxon>
        <taxon>Bacillati</taxon>
        <taxon>Bacillota</taxon>
        <taxon>Clostridia</taxon>
        <taxon>Lachnospirales</taxon>
        <taxon>Lachnospiraceae</taxon>
        <taxon>Variimorphobacter</taxon>
    </lineage>
</organism>
<comment type="caution">
    <text evidence="2">The sequence shown here is derived from an EMBL/GenBank/DDBJ whole genome shotgun (WGS) entry which is preliminary data.</text>
</comment>
<dbReference type="Proteomes" id="UP000574276">
    <property type="component" value="Unassembled WGS sequence"/>
</dbReference>